<dbReference type="PROSITE" id="PS51257">
    <property type="entry name" value="PROKAR_LIPOPROTEIN"/>
    <property type="match status" value="1"/>
</dbReference>
<evidence type="ECO:0000313" key="2">
    <source>
        <dbReference type="Proteomes" id="UP000601108"/>
    </source>
</evidence>
<keyword evidence="2" id="KW-1185">Reference proteome</keyword>
<accession>A0A918JST1</accession>
<dbReference type="Proteomes" id="UP000601108">
    <property type="component" value="Unassembled WGS sequence"/>
</dbReference>
<evidence type="ECO:0000313" key="1">
    <source>
        <dbReference type="EMBL" id="GGX03644.1"/>
    </source>
</evidence>
<reference evidence="1 2" key="1">
    <citation type="journal article" date="2014" name="Int. J. Syst. Evol. Microbiol.">
        <title>Complete genome sequence of Corynebacterium casei LMG S-19264T (=DSM 44701T), isolated from a smear-ripened cheese.</title>
        <authorList>
            <consortium name="US DOE Joint Genome Institute (JGI-PGF)"/>
            <person name="Walter F."/>
            <person name="Albersmeier A."/>
            <person name="Kalinowski J."/>
            <person name="Ruckert C."/>
        </authorList>
    </citation>
    <scope>NUCLEOTIDE SEQUENCE [LARGE SCALE GENOMIC DNA]</scope>
    <source>
        <strain evidence="1 2">KCTC 12285</strain>
    </source>
</reference>
<sequence length="140" mass="15808">MNYKKIIGFIVIFGSLACNSDDSNNTNSCDQLVIISSEQYDESNGNLSINNLKIEEDCLRINFSSSGCSGDTWEVKLIDSEEILESDPPQRNLKVSLKNEELCQAVITKEITFGISELRVEETKILLNIKNSDDKLLYEY</sequence>
<organism evidence="1 2">
    <name type="scientific">Aquimarina muelleri</name>
    <dbReference type="NCBI Taxonomy" id="279356"/>
    <lineage>
        <taxon>Bacteria</taxon>
        <taxon>Pseudomonadati</taxon>
        <taxon>Bacteroidota</taxon>
        <taxon>Flavobacteriia</taxon>
        <taxon>Flavobacteriales</taxon>
        <taxon>Flavobacteriaceae</taxon>
        <taxon>Aquimarina</taxon>
    </lineage>
</organism>
<comment type="caution">
    <text evidence="1">The sequence shown here is derived from an EMBL/GenBank/DDBJ whole genome shotgun (WGS) entry which is preliminary data.</text>
</comment>
<gene>
    <name evidence="1" type="ORF">GCM10007384_01730</name>
</gene>
<proteinExistence type="predicted"/>
<dbReference type="EMBL" id="BMWS01000001">
    <property type="protein sequence ID" value="GGX03644.1"/>
    <property type="molecule type" value="Genomic_DNA"/>
</dbReference>
<dbReference type="RefSeq" id="WP_027411127.1">
    <property type="nucleotide sequence ID" value="NZ_BMWS01000001.1"/>
</dbReference>
<name>A0A918JST1_9FLAO</name>
<protein>
    <submittedName>
        <fullName evidence="1">Uncharacterized protein</fullName>
    </submittedName>
</protein>
<dbReference type="AlphaFoldDB" id="A0A918JST1"/>